<name>A0A1Y5RK84_9RHOB</name>
<feature type="region of interest" description="Disordered" evidence="1">
    <location>
        <begin position="330"/>
        <end position="379"/>
    </location>
</feature>
<dbReference type="Pfam" id="PF20057">
    <property type="entry name" value="DUF6456"/>
    <property type="match status" value="1"/>
</dbReference>
<dbReference type="Proteomes" id="UP000193409">
    <property type="component" value="Unassembled WGS sequence"/>
</dbReference>
<evidence type="ECO:0000259" key="2">
    <source>
        <dbReference type="Pfam" id="PF20057"/>
    </source>
</evidence>
<sequence length="379" mass="41412">MKEGVSAHAGEGFPDWVPMEAQLYLFHTESGRSIRSLARGAGCHASTVLRQIRKYEARREDPLVDRALLRLGRRHLTSQQSHPPKETYTMTHVDKENIERQDDAHFRAEAQRVLARLLPEGSFLAVAAQMENAVVMRPDEAGEPCRVAVVHRDVAEGLALKEWIAASGEGRVRRYRITAQGRSWLKARRGETARAGLEEGPAGFDFPASGGPGRPVVAESPLAILARRKDRNGRPFLTPELVAAGEQLREDFELAQVGERTCQNWDHFLTGAAQPTGGVSDLAAAGPAAARARVMSALRELGPGLGDVVLRSRRHGARRAPHGMVCALGQDRAAHRAATPAPPLRRDGRPPWSADRLSHPHPLLLHDAPTKKPRRIGGA</sequence>
<reference evidence="3 4" key="1">
    <citation type="submission" date="2017-03" db="EMBL/GenBank/DDBJ databases">
        <authorList>
            <person name="Afonso C.L."/>
            <person name="Miller P.J."/>
            <person name="Scott M.A."/>
            <person name="Spackman E."/>
            <person name="Goraichik I."/>
            <person name="Dimitrov K.M."/>
            <person name="Suarez D.L."/>
            <person name="Swayne D.E."/>
        </authorList>
    </citation>
    <scope>NUCLEOTIDE SEQUENCE [LARGE SCALE GENOMIC DNA]</scope>
    <source>
        <strain evidence="3 4">CECT 7680</strain>
    </source>
</reference>
<evidence type="ECO:0000313" key="4">
    <source>
        <dbReference type="Proteomes" id="UP000193409"/>
    </source>
</evidence>
<dbReference type="AlphaFoldDB" id="A0A1Y5RK84"/>
<dbReference type="EMBL" id="FWFQ01000003">
    <property type="protein sequence ID" value="SLN18541.1"/>
    <property type="molecule type" value="Genomic_DNA"/>
</dbReference>
<feature type="domain" description="DUF6456" evidence="2">
    <location>
        <begin position="214"/>
        <end position="311"/>
    </location>
</feature>
<gene>
    <name evidence="3" type="ORF">PSA7680_00644</name>
</gene>
<evidence type="ECO:0000313" key="3">
    <source>
        <dbReference type="EMBL" id="SLN18541.1"/>
    </source>
</evidence>
<keyword evidence="4" id="KW-1185">Reference proteome</keyword>
<accession>A0A1Y5RK84</accession>
<proteinExistence type="predicted"/>
<organism evidence="3 4">
    <name type="scientific">Pseudoruegeria aquimaris</name>
    <dbReference type="NCBI Taxonomy" id="393663"/>
    <lineage>
        <taxon>Bacteria</taxon>
        <taxon>Pseudomonadati</taxon>
        <taxon>Pseudomonadota</taxon>
        <taxon>Alphaproteobacteria</taxon>
        <taxon>Rhodobacterales</taxon>
        <taxon>Roseobacteraceae</taxon>
        <taxon>Pseudoruegeria</taxon>
    </lineage>
</organism>
<dbReference type="InterPro" id="IPR045599">
    <property type="entry name" value="DUF6456"/>
</dbReference>
<protein>
    <recommendedName>
        <fullName evidence="2">DUF6456 domain-containing protein</fullName>
    </recommendedName>
</protein>
<evidence type="ECO:0000256" key="1">
    <source>
        <dbReference type="SAM" id="MobiDB-lite"/>
    </source>
</evidence>